<dbReference type="Proteomes" id="UP001589836">
    <property type="component" value="Unassembled WGS sequence"/>
</dbReference>
<dbReference type="PANTHER" id="PTHR46268:SF6">
    <property type="entry name" value="UNIVERSAL STRESS PROTEIN UP12"/>
    <property type="match status" value="1"/>
</dbReference>
<reference evidence="3 4" key="1">
    <citation type="submission" date="2024-09" db="EMBL/GenBank/DDBJ databases">
        <authorList>
            <person name="Sun Q."/>
            <person name="Mori K."/>
        </authorList>
    </citation>
    <scope>NUCLEOTIDE SEQUENCE [LARGE SCALE GENOMIC DNA]</scope>
    <source>
        <strain evidence="3 4">NCAIM B.02529</strain>
    </source>
</reference>
<dbReference type="InterPro" id="IPR006015">
    <property type="entry name" value="Universal_stress_UspA"/>
</dbReference>
<evidence type="ECO:0000313" key="3">
    <source>
        <dbReference type="EMBL" id="MFC0523041.1"/>
    </source>
</evidence>
<organism evidence="3 4">
    <name type="scientific">Pontibacillus salicampi</name>
    <dbReference type="NCBI Taxonomy" id="1449801"/>
    <lineage>
        <taxon>Bacteria</taxon>
        <taxon>Bacillati</taxon>
        <taxon>Bacillota</taxon>
        <taxon>Bacilli</taxon>
        <taxon>Bacillales</taxon>
        <taxon>Bacillaceae</taxon>
        <taxon>Pontibacillus</taxon>
    </lineage>
</organism>
<accession>A0ABV6LKV8</accession>
<comment type="caution">
    <text evidence="3">The sequence shown here is derived from an EMBL/GenBank/DDBJ whole genome shotgun (WGS) entry which is preliminary data.</text>
</comment>
<gene>
    <name evidence="3" type="ORF">ACFFGV_05460</name>
</gene>
<evidence type="ECO:0000259" key="2">
    <source>
        <dbReference type="Pfam" id="PF00582"/>
    </source>
</evidence>
<protein>
    <submittedName>
        <fullName evidence="3">Universal stress protein</fullName>
    </submittedName>
</protein>
<dbReference type="InterPro" id="IPR014729">
    <property type="entry name" value="Rossmann-like_a/b/a_fold"/>
</dbReference>
<dbReference type="InterPro" id="IPR006016">
    <property type="entry name" value="UspA"/>
</dbReference>
<comment type="similarity">
    <text evidence="1">Belongs to the universal stress protein A family.</text>
</comment>
<dbReference type="EMBL" id="JBHLTP010000003">
    <property type="protein sequence ID" value="MFC0523041.1"/>
    <property type="molecule type" value="Genomic_DNA"/>
</dbReference>
<dbReference type="PRINTS" id="PR01438">
    <property type="entry name" value="UNVRSLSTRESS"/>
</dbReference>
<dbReference type="SUPFAM" id="SSF52402">
    <property type="entry name" value="Adenine nucleotide alpha hydrolases-like"/>
    <property type="match status" value="1"/>
</dbReference>
<evidence type="ECO:0000256" key="1">
    <source>
        <dbReference type="ARBA" id="ARBA00008791"/>
    </source>
</evidence>
<name>A0ABV6LKV8_9BACI</name>
<dbReference type="Gene3D" id="3.40.50.620">
    <property type="entry name" value="HUPs"/>
    <property type="match status" value="1"/>
</dbReference>
<feature type="domain" description="UspA" evidence="2">
    <location>
        <begin position="2"/>
        <end position="139"/>
    </location>
</feature>
<dbReference type="CDD" id="cd00293">
    <property type="entry name" value="USP-like"/>
    <property type="match status" value="1"/>
</dbReference>
<sequence length="139" mass="15411">MEKILVAYDGSTLSKKALQEAMAKARERQDTEVHVVTVINPTGPFTNVAVYKSIEEDLRKESKVELEKVEEEFRHVNHPIKTEVLAGNAGAEICKYARAQDMSLIMVGSRGLGNVKELFLGSVSHNVVQHSHCPVLVLK</sequence>
<dbReference type="Pfam" id="PF00582">
    <property type="entry name" value="Usp"/>
    <property type="match status" value="1"/>
</dbReference>
<dbReference type="RefSeq" id="WP_377345575.1">
    <property type="nucleotide sequence ID" value="NZ_JBHLTP010000003.1"/>
</dbReference>
<keyword evidence="4" id="KW-1185">Reference proteome</keyword>
<proteinExistence type="inferred from homology"/>
<dbReference type="PANTHER" id="PTHR46268">
    <property type="entry name" value="STRESS RESPONSE PROTEIN NHAX"/>
    <property type="match status" value="1"/>
</dbReference>
<evidence type="ECO:0000313" key="4">
    <source>
        <dbReference type="Proteomes" id="UP001589836"/>
    </source>
</evidence>